<name>A0AAV5CW24_ELECO</name>
<dbReference type="InterPro" id="IPR036638">
    <property type="entry name" value="HLH_DNA-bd_sf"/>
</dbReference>
<evidence type="ECO:0000313" key="6">
    <source>
        <dbReference type="EMBL" id="GJN02834.1"/>
    </source>
</evidence>
<dbReference type="GO" id="GO:0003700">
    <property type="term" value="F:DNA-binding transcription factor activity"/>
    <property type="evidence" value="ECO:0007669"/>
    <property type="project" value="InterPro"/>
</dbReference>
<dbReference type="InterPro" id="IPR044278">
    <property type="entry name" value="BHLH95-like"/>
</dbReference>
<dbReference type="Proteomes" id="UP001054889">
    <property type="component" value="Unassembled WGS sequence"/>
</dbReference>
<gene>
    <name evidence="6" type="primary">ga20221</name>
    <name evidence="6" type="ORF">PR202_ga20221</name>
</gene>
<comment type="caution">
    <text evidence="6">The sequence shown here is derived from an EMBL/GenBank/DDBJ whole genome shotgun (WGS) entry which is preliminary data.</text>
</comment>
<feature type="compositionally biased region" description="Low complexity" evidence="4">
    <location>
        <begin position="55"/>
        <end position="68"/>
    </location>
</feature>
<protein>
    <recommendedName>
        <fullName evidence="5">BHLH domain-containing protein</fullName>
    </recommendedName>
</protein>
<dbReference type="PANTHER" id="PTHR46772:SF8">
    <property type="entry name" value="TRANSCRIPTION FACTOR BHLH95"/>
    <property type="match status" value="1"/>
</dbReference>
<feature type="region of interest" description="Disordered" evidence="4">
    <location>
        <begin position="73"/>
        <end position="97"/>
    </location>
</feature>
<dbReference type="GO" id="GO:0009960">
    <property type="term" value="P:endosperm development"/>
    <property type="evidence" value="ECO:0007669"/>
    <property type="project" value="InterPro"/>
</dbReference>
<dbReference type="InterPro" id="IPR011598">
    <property type="entry name" value="bHLH_dom"/>
</dbReference>
<feature type="domain" description="BHLH" evidence="5">
    <location>
        <begin position="253"/>
        <end position="282"/>
    </location>
</feature>
<organism evidence="6 7">
    <name type="scientific">Eleusine coracana subsp. coracana</name>
    <dbReference type="NCBI Taxonomy" id="191504"/>
    <lineage>
        <taxon>Eukaryota</taxon>
        <taxon>Viridiplantae</taxon>
        <taxon>Streptophyta</taxon>
        <taxon>Embryophyta</taxon>
        <taxon>Tracheophyta</taxon>
        <taxon>Spermatophyta</taxon>
        <taxon>Magnoliopsida</taxon>
        <taxon>Liliopsida</taxon>
        <taxon>Poales</taxon>
        <taxon>Poaceae</taxon>
        <taxon>PACMAD clade</taxon>
        <taxon>Chloridoideae</taxon>
        <taxon>Cynodonteae</taxon>
        <taxon>Eleusininae</taxon>
        <taxon>Eleusine</taxon>
    </lineage>
</organism>
<feature type="compositionally biased region" description="Polar residues" evidence="4">
    <location>
        <begin position="159"/>
        <end position="174"/>
    </location>
</feature>
<dbReference type="SUPFAM" id="SSF47459">
    <property type="entry name" value="HLH, helix-loop-helix DNA-binding domain"/>
    <property type="match status" value="1"/>
</dbReference>
<dbReference type="PANTHER" id="PTHR46772">
    <property type="entry name" value="BHLH DOMAIN-CONTAINING PROTEIN"/>
    <property type="match status" value="1"/>
</dbReference>
<evidence type="ECO:0000256" key="3">
    <source>
        <dbReference type="ARBA" id="ARBA00023163"/>
    </source>
</evidence>
<evidence type="ECO:0000256" key="1">
    <source>
        <dbReference type="ARBA" id="ARBA00005510"/>
    </source>
</evidence>
<dbReference type="AlphaFoldDB" id="A0AAV5CW24"/>
<proteinExistence type="inferred from homology"/>
<feature type="region of interest" description="Disordered" evidence="4">
    <location>
        <begin position="142"/>
        <end position="220"/>
    </location>
</feature>
<feature type="region of interest" description="Disordered" evidence="4">
    <location>
        <begin position="1"/>
        <end position="38"/>
    </location>
</feature>
<evidence type="ECO:0000256" key="4">
    <source>
        <dbReference type="SAM" id="MobiDB-lite"/>
    </source>
</evidence>
<feature type="region of interest" description="Disordered" evidence="4">
    <location>
        <begin position="49"/>
        <end position="68"/>
    </location>
</feature>
<keyword evidence="3" id="KW-0804">Transcription</keyword>
<dbReference type="Pfam" id="PF00010">
    <property type="entry name" value="HLH"/>
    <property type="match status" value="1"/>
</dbReference>
<reference evidence="6" key="2">
    <citation type="submission" date="2021-12" db="EMBL/GenBank/DDBJ databases">
        <title>Resequencing data analysis of finger millet.</title>
        <authorList>
            <person name="Hatakeyama M."/>
            <person name="Aluri S."/>
            <person name="Balachadran M.T."/>
            <person name="Sivarajan S.R."/>
            <person name="Poveda L."/>
            <person name="Shimizu-Inatsugi R."/>
            <person name="Schlapbach R."/>
            <person name="Sreeman S.M."/>
            <person name="Shimizu K.K."/>
        </authorList>
    </citation>
    <scope>NUCLEOTIDE SEQUENCE</scope>
</reference>
<accession>A0AAV5CW24</accession>
<evidence type="ECO:0000313" key="7">
    <source>
        <dbReference type="Proteomes" id="UP001054889"/>
    </source>
</evidence>
<comment type="similarity">
    <text evidence="1">Belongs to the bHLH protein family.</text>
</comment>
<evidence type="ECO:0000259" key="5">
    <source>
        <dbReference type="Pfam" id="PF00010"/>
    </source>
</evidence>
<dbReference type="GO" id="GO:0046983">
    <property type="term" value="F:protein dimerization activity"/>
    <property type="evidence" value="ECO:0007669"/>
    <property type="project" value="InterPro"/>
</dbReference>
<feature type="compositionally biased region" description="Low complexity" evidence="4">
    <location>
        <begin position="203"/>
        <end position="212"/>
    </location>
</feature>
<dbReference type="EMBL" id="BQKI01000009">
    <property type="protein sequence ID" value="GJN02834.1"/>
    <property type="molecule type" value="Genomic_DNA"/>
</dbReference>
<keyword evidence="2" id="KW-0805">Transcription regulation</keyword>
<reference evidence="6" key="1">
    <citation type="journal article" date="2018" name="DNA Res.">
        <title>Multiple hybrid de novo genome assembly of finger millet, an orphan allotetraploid crop.</title>
        <authorList>
            <person name="Hatakeyama M."/>
            <person name="Aluri S."/>
            <person name="Balachadran M.T."/>
            <person name="Sivarajan S.R."/>
            <person name="Patrignani A."/>
            <person name="Gruter S."/>
            <person name="Poveda L."/>
            <person name="Shimizu-Inatsugi R."/>
            <person name="Baeten J."/>
            <person name="Francoijs K.J."/>
            <person name="Nataraja K.N."/>
            <person name="Reddy Y.A.N."/>
            <person name="Phadnis S."/>
            <person name="Ravikumar R.L."/>
            <person name="Schlapbach R."/>
            <person name="Sreeman S.M."/>
            <person name="Shimizu K.K."/>
        </authorList>
    </citation>
    <scope>NUCLEOTIDE SEQUENCE</scope>
</reference>
<evidence type="ECO:0000256" key="2">
    <source>
        <dbReference type="ARBA" id="ARBA00023015"/>
    </source>
</evidence>
<keyword evidence="7" id="KW-1185">Reference proteome</keyword>
<sequence length="287" mass="30146">MAIFGSKPAVEIVSDGSKPTSPAINLPHEDLQGVDDGTRSISVDETTPIAIGFTGPSNSNSIPGSNSIKLATEDINNGLKPTSPPTDPPQNGTTSLDEAMLIAAGLVSKANSSSRSDSIKRAGDEDIDNGAKLASLLMDHVDENNSRSNPTSPMVGYANKNNKGGSKPASQGQSVEVEEGGSNKGEKASILVRGEAGGDDNTRSNSKSTKTSIEGDIQDDVKNAPKHMIVAGDSSNNGKGKGKGATMEMDHAMHIWTERERRKKMKNFYSTLHSLLPQLPHKVRSGS</sequence>